<sequence>MPKLPIVKARELIRALEKYGFLLSHFVGSHAQLKNAFGKRITVPVHSNKEITPKTLKCVLRDAELSVEKFIELLRK</sequence>
<comment type="similarity">
    <text evidence="1">Belongs to the HicA mRNA interferase family.</text>
</comment>
<keyword evidence="7" id="KW-0346">Stress response</keyword>
<dbReference type="GO" id="GO:0003729">
    <property type="term" value="F:mRNA binding"/>
    <property type="evidence" value="ECO:0007669"/>
    <property type="project" value="InterPro"/>
</dbReference>
<gene>
    <name evidence="8" type="ORF">COV91_00530</name>
</gene>
<accession>A0A2H0KD06</accession>
<organism evidence="8 9">
    <name type="scientific">Candidatus Taylorbacteria bacterium CG11_big_fil_rev_8_21_14_0_20_46_11</name>
    <dbReference type="NCBI Taxonomy" id="1975025"/>
    <lineage>
        <taxon>Bacteria</taxon>
        <taxon>Candidatus Tayloriibacteriota</taxon>
    </lineage>
</organism>
<name>A0A2H0KD06_9BACT</name>
<evidence type="ECO:0000256" key="7">
    <source>
        <dbReference type="ARBA" id="ARBA00023016"/>
    </source>
</evidence>
<keyword evidence="5" id="KW-0378">Hydrolase</keyword>
<evidence type="ECO:0000256" key="3">
    <source>
        <dbReference type="ARBA" id="ARBA00022722"/>
    </source>
</evidence>
<evidence type="ECO:0000256" key="2">
    <source>
        <dbReference type="ARBA" id="ARBA00022649"/>
    </source>
</evidence>
<keyword evidence="3" id="KW-0540">Nuclease</keyword>
<comment type="caution">
    <text evidence="8">The sequence shown here is derived from an EMBL/GenBank/DDBJ whole genome shotgun (WGS) entry which is preliminary data.</text>
</comment>
<dbReference type="SUPFAM" id="SSF54786">
    <property type="entry name" value="YcfA/nrd intein domain"/>
    <property type="match status" value="1"/>
</dbReference>
<proteinExistence type="inferred from homology"/>
<dbReference type="InterPro" id="IPR012933">
    <property type="entry name" value="HicA_mRNA_interferase"/>
</dbReference>
<protein>
    <recommendedName>
        <fullName evidence="10">Addiction module toxin, HicA family</fullName>
    </recommendedName>
</protein>
<dbReference type="Pfam" id="PF07927">
    <property type="entry name" value="HicA_toxin"/>
    <property type="match status" value="1"/>
</dbReference>
<dbReference type="GO" id="GO:0004519">
    <property type="term" value="F:endonuclease activity"/>
    <property type="evidence" value="ECO:0007669"/>
    <property type="project" value="UniProtKB-KW"/>
</dbReference>
<evidence type="ECO:0000256" key="6">
    <source>
        <dbReference type="ARBA" id="ARBA00022884"/>
    </source>
</evidence>
<dbReference type="EMBL" id="PCVG01000011">
    <property type="protein sequence ID" value="PIQ69132.1"/>
    <property type="molecule type" value="Genomic_DNA"/>
</dbReference>
<dbReference type="PANTHER" id="PTHR34873">
    <property type="entry name" value="SSR1766 PROTEIN"/>
    <property type="match status" value="1"/>
</dbReference>
<evidence type="ECO:0000256" key="1">
    <source>
        <dbReference type="ARBA" id="ARBA00006620"/>
    </source>
</evidence>
<dbReference type="Proteomes" id="UP000229342">
    <property type="component" value="Unassembled WGS sequence"/>
</dbReference>
<evidence type="ECO:0000313" key="8">
    <source>
        <dbReference type="EMBL" id="PIQ69132.1"/>
    </source>
</evidence>
<dbReference type="AlphaFoldDB" id="A0A2H0KD06"/>
<evidence type="ECO:0000313" key="9">
    <source>
        <dbReference type="Proteomes" id="UP000229342"/>
    </source>
</evidence>
<evidence type="ECO:0000256" key="4">
    <source>
        <dbReference type="ARBA" id="ARBA00022759"/>
    </source>
</evidence>
<evidence type="ECO:0008006" key="10">
    <source>
        <dbReference type="Google" id="ProtNLM"/>
    </source>
</evidence>
<keyword evidence="6" id="KW-0694">RNA-binding</keyword>
<dbReference type="Gene3D" id="3.30.920.30">
    <property type="entry name" value="Hypothetical protein"/>
    <property type="match status" value="1"/>
</dbReference>
<reference evidence="8 9" key="1">
    <citation type="submission" date="2017-09" db="EMBL/GenBank/DDBJ databases">
        <title>Depth-based differentiation of microbial function through sediment-hosted aquifers and enrichment of novel symbionts in the deep terrestrial subsurface.</title>
        <authorList>
            <person name="Probst A.J."/>
            <person name="Ladd B."/>
            <person name="Jarett J.K."/>
            <person name="Geller-Mcgrath D.E."/>
            <person name="Sieber C.M."/>
            <person name="Emerson J.B."/>
            <person name="Anantharaman K."/>
            <person name="Thomas B.C."/>
            <person name="Malmstrom R."/>
            <person name="Stieglmeier M."/>
            <person name="Klingl A."/>
            <person name="Woyke T."/>
            <person name="Ryan C.M."/>
            <person name="Banfield J.F."/>
        </authorList>
    </citation>
    <scope>NUCLEOTIDE SEQUENCE [LARGE SCALE GENOMIC DNA]</scope>
    <source>
        <strain evidence="8">CG11_big_fil_rev_8_21_14_0_20_46_11</strain>
    </source>
</reference>
<dbReference type="PANTHER" id="PTHR34873:SF3">
    <property type="entry name" value="ADDICTION MODULE TOXIN, HICA FAMILY"/>
    <property type="match status" value="1"/>
</dbReference>
<keyword evidence="4" id="KW-0255">Endonuclease</keyword>
<evidence type="ECO:0000256" key="5">
    <source>
        <dbReference type="ARBA" id="ARBA00022801"/>
    </source>
</evidence>
<dbReference type="InterPro" id="IPR038570">
    <property type="entry name" value="HicA_sf"/>
</dbReference>
<keyword evidence="2" id="KW-1277">Toxin-antitoxin system</keyword>
<dbReference type="GO" id="GO:0016787">
    <property type="term" value="F:hydrolase activity"/>
    <property type="evidence" value="ECO:0007669"/>
    <property type="project" value="UniProtKB-KW"/>
</dbReference>